<sequence>MGRWAVAFDWLCPAPAFPAQSRDGLTLRSAAMSEMEAVYLMGKDAWGEGCAEAEYLRLCRESRKCRRGRWHVLTTADGGLLCAAIAYRLPPLAGRLTLGLGSLATVPEARGRGYASLALNGLLAGYRRHCRAEVFLLFADIEWRFYQRLGFMPLPQSLQAHGKAVGMARCAPELWEDVLLALAERPLGYF</sequence>
<evidence type="ECO:0000313" key="2">
    <source>
        <dbReference type="EMBL" id="OQS44245.1"/>
    </source>
</evidence>
<dbReference type="Pfam" id="PF00583">
    <property type="entry name" value="Acetyltransf_1"/>
    <property type="match status" value="1"/>
</dbReference>
<accession>A0A1W0DB33</accession>
<dbReference type="InterPro" id="IPR000182">
    <property type="entry name" value="GNAT_dom"/>
</dbReference>
<feature type="domain" description="N-acetyltransferase" evidence="1">
    <location>
        <begin position="25"/>
        <end position="172"/>
    </location>
</feature>
<evidence type="ECO:0000259" key="1">
    <source>
        <dbReference type="PROSITE" id="PS51186"/>
    </source>
</evidence>
<dbReference type="GO" id="GO:0016747">
    <property type="term" value="F:acyltransferase activity, transferring groups other than amino-acyl groups"/>
    <property type="evidence" value="ECO:0007669"/>
    <property type="project" value="InterPro"/>
</dbReference>
<gene>
    <name evidence="2" type="ORF">B0T45_01210</name>
</gene>
<evidence type="ECO:0000313" key="3">
    <source>
        <dbReference type="Proteomes" id="UP000192721"/>
    </source>
</evidence>
<dbReference type="EMBL" id="MUKV01000001">
    <property type="protein sequence ID" value="OQS44245.1"/>
    <property type="molecule type" value="Genomic_DNA"/>
</dbReference>
<organism evidence="2 3">
    <name type="scientific">Chromobacterium haemolyticum</name>
    <dbReference type="NCBI Taxonomy" id="394935"/>
    <lineage>
        <taxon>Bacteria</taxon>
        <taxon>Pseudomonadati</taxon>
        <taxon>Pseudomonadota</taxon>
        <taxon>Betaproteobacteria</taxon>
        <taxon>Neisseriales</taxon>
        <taxon>Chromobacteriaceae</taxon>
        <taxon>Chromobacterium</taxon>
    </lineage>
</organism>
<protein>
    <recommendedName>
        <fullName evidence="1">N-acetyltransferase domain-containing protein</fullName>
    </recommendedName>
</protein>
<comment type="caution">
    <text evidence="2">The sequence shown here is derived from an EMBL/GenBank/DDBJ whole genome shotgun (WGS) entry which is preliminary data.</text>
</comment>
<name>A0A1W0DB33_9NEIS</name>
<dbReference type="CDD" id="cd04301">
    <property type="entry name" value="NAT_SF"/>
    <property type="match status" value="1"/>
</dbReference>
<dbReference type="SUPFAM" id="SSF55729">
    <property type="entry name" value="Acyl-CoA N-acyltransferases (Nat)"/>
    <property type="match status" value="1"/>
</dbReference>
<proteinExistence type="predicted"/>
<dbReference type="PROSITE" id="PS51186">
    <property type="entry name" value="GNAT"/>
    <property type="match status" value="1"/>
</dbReference>
<reference evidence="2 3" key="1">
    <citation type="submission" date="2017-02" db="EMBL/GenBank/DDBJ databases">
        <title>Chromobacterium haemolyticum H5244.</title>
        <authorList>
            <person name="Gulvik C.A."/>
        </authorList>
    </citation>
    <scope>NUCLEOTIDE SEQUENCE [LARGE SCALE GENOMIC DNA]</scope>
    <source>
        <strain evidence="2 3">H5244</strain>
    </source>
</reference>
<dbReference type="RefSeq" id="WP_081554320.1">
    <property type="nucleotide sequence ID" value="NZ_MUKV01000001.1"/>
</dbReference>
<dbReference type="InterPro" id="IPR016181">
    <property type="entry name" value="Acyl_CoA_acyltransferase"/>
</dbReference>
<dbReference type="AlphaFoldDB" id="A0A1W0DB33"/>
<dbReference type="Proteomes" id="UP000192721">
    <property type="component" value="Unassembled WGS sequence"/>
</dbReference>
<dbReference type="Gene3D" id="3.40.630.30">
    <property type="match status" value="1"/>
</dbReference>